<name>A0A4R0XV98_9MOLU</name>
<dbReference type="OrthoDB" id="389495at2"/>
<sequence>MIGIDLTTISRFKGKEDAFAKRILTKEEYYEFSLANNKTEFIATRWAIKEALFKVDNSFKNYAEIDIKKQDGKYIYPNFEISTSNELDSIIAIVIKEKQCHC</sequence>
<comment type="caution">
    <text evidence="5">The sequence shown here is derived from an EMBL/GenBank/DDBJ whole genome shotgun (WGS) entry which is preliminary data.</text>
</comment>
<reference evidence="5 6" key="1">
    <citation type="submission" date="2018-02" db="EMBL/GenBank/DDBJ databases">
        <title>Mycoplasma marinum and Mycoplasma todarodis sp. nov., moderately halophilic and psychrotolerant mycoplasmas isolated from cephalopods.</title>
        <authorList>
            <person name="Viver T."/>
        </authorList>
    </citation>
    <scope>NUCLEOTIDE SEQUENCE [LARGE SCALE GENOMIC DNA]</scope>
    <source>
        <strain evidence="5 6">PE</strain>
    </source>
</reference>
<evidence type="ECO:0000313" key="5">
    <source>
        <dbReference type="EMBL" id="TCG11760.1"/>
    </source>
</evidence>
<dbReference type="GO" id="GO:0000287">
    <property type="term" value="F:magnesium ion binding"/>
    <property type="evidence" value="ECO:0007669"/>
    <property type="project" value="InterPro"/>
</dbReference>
<evidence type="ECO:0000259" key="4">
    <source>
        <dbReference type="Pfam" id="PF01648"/>
    </source>
</evidence>
<accession>A0A4R0XV98</accession>
<keyword evidence="6" id="KW-1185">Reference proteome</keyword>
<gene>
    <name evidence="5" type="ORF">C4B24_01250</name>
</gene>
<dbReference type="AlphaFoldDB" id="A0A4R0XV98"/>
<dbReference type="Proteomes" id="UP000294192">
    <property type="component" value="Unassembled WGS sequence"/>
</dbReference>
<dbReference type="Pfam" id="PF01648">
    <property type="entry name" value="ACPS"/>
    <property type="match status" value="1"/>
</dbReference>
<dbReference type="GO" id="GO:0006633">
    <property type="term" value="P:fatty acid biosynthetic process"/>
    <property type="evidence" value="ECO:0007669"/>
    <property type="project" value="InterPro"/>
</dbReference>
<dbReference type="RefSeq" id="WP_131598566.1">
    <property type="nucleotide sequence ID" value="NZ_CBDBYK010000001.1"/>
</dbReference>
<dbReference type="Gene3D" id="3.90.470.20">
    <property type="entry name" value="4'-phosphopantetheinyl transferase domain"/>
    <property type="match status" value="1"/>
</dbReference>
<organism evidence="5 6">
    <name type="scientific">Mycoplasma marinum</name>
    <dbReference type="NCBI Taxonomy" id="1937190"/>
    <lineage>
        <taxon>Bacteria</taxon>
        <taxon>Bacillati</taxon>
        <taxon>Mycoplasmatota</taxon>
        <taxon>Mollicutes</taxon>
        <taxon>Mycoplasmataceae</taxon>
        <taxon>Mycoplasma</taxon>
    </lineage>
</organism>
<keyword evidence="3" id="KW-0460">Magnesium</keyword>
<feature type="domain" description="4'-phosphopantetheinyl transferase" evidence="4">
    <location>
        <begin position="2"/>
        <end position="72"/>
    </location>
</feature>
<proteinExistence type="predicted"/>
<dbReference type="GO" id="GO:0008897">
    <property type="term" value="F:holo-[acyl-carrier-protein] synthase activity"/>
    <property type="evidence" value="ECO:0007669"/>
    <property type="project" value="InterPro"/>
</dbReference>
<dbReference type="InterPro" id="IPR008278">
    <property type="entry name" value="4-PPantetheinyl_Trfase_dom"/>
</dbReference>
<protein>
    <recommendedName>
        <fullName evidence="4">4'-phosphopantetheinyl transferase domain-containing protein</fullName>
    </recommendedName>
</protein>
<evidence type="ECO:0000256" key="2">
    <source>
        <dbReference type="ARBA" id="ARBA00022723"/>
    </source>
</evidence>
<dbReference type="NCBIfam" id="TIGR00556">
    <property type="entry name" value="pantethn_trn"/>
    <property type="match status" value="1"/>
</dbReference>
<keyword evidence="1" id="KW-0808">Transferase</keyword>
<keyword evidence="2" id="KW-0479">Metal-binding</keyword>
<evidence type="ECO:0000313" key="6">
    <source>
        <dbReference type="Proteomes" id="UP000294192"/>
    </source>
</evidence>
<evidence type="ECO:0000256" key="1">
    <source>
        <dbReference type="ARBA" id="ARBA00022679"/>
    </source>
</evidence>
<dbReference type="EMBL" id="PSZO01000003">
    <property type="protein sequence ID" value="TCG11760.1"/>
    <property type="molecule type" value="Genomic_DNA"/>
</dbReference>
<dbReference type="InterPro" id="IPR004568">
    <property type="entry name" value="Ppantetheine-prot_Trfase_dom"/>
</dbReference>
<evidence type="ECO:0000256" key="3">
    <source>
        <dbReference type="ARBA" id="ARBA00022842"/>
    </source>
</evidence>
<dbReference type="InterPro" id="IPR037143">
    <property type="entry name" value="4-PPantetheinyl_Trfase_dom_sf"/>
</dbReference>
<dbReference type="SUPFAM" id="SSF56214">
    <property type="entry name" value="4'-phosphopantetheinyl transferase"/>
    <property type="match status" value="1"/>
</dbReference>